<proteinExistence type="predicted"/>
<organism evidence="2 3">
    <name type="scientific">Actinomyces bowdenii</name>
    <dbReference type="NCBI Taxonomy" id="131109"/>
    <lineage>
        <taxon>Bacteria</taxon>
        <taxon>Bacillati</taxon>
        <taxon>Actinomycetota</taxon>
        <taxon>Actinomycetes</taxon>
        <taxon>Actinomycetales</taxon>
        <taxon>Actinomycetaceae</taxon>
        <taxon>Actinomyces</taxon>
    </lineage>
</organism>
<dbReference type="Proteomes" id="UP000271272">
    <property type="component" value="Unassembled WGS sequence"/>
</dbReference>
<evidence type="ECO:0000313" key="2">
    <source>
        <dbReference type="EMBL" id="RRD26722.1"/>
    </source>
</evidence>
<gene>
    <name evidence="2" type="ORF">EII10_10075</name>
</gene>
<keyword evidence="3" id="KW-1185">Reference proteome</keyword>
<protein>
    <submittedName>
        <fullName evidence="2">Antitoxin</fullName>
    </submittedName>
</protein>
<accession>A0A3P1UY36</accession>
<evidence type="ECO:0000313" key="3">
    <source>
        <dbReference type="Proteomes" id="UP000271272"/>
    </source>
</evidence>
<dbReference type="OrthoDB" id="4794058at2"/>
<comment type="caution">
    <text evidence="2">The sequence shown here is derived from an EMBL/GenBank/DDBJ whole genome shotgun (WGS) entry which is preliminary data.</text>
</comment>
<reference evidence="2 3" key="1">
    <citation type="submission" date="2018-11" db="EMBL/GenBank/DDBJ databases">
        <title>Genomes From Bacteria Associated with the Canine Oral Cavity: a Test Case for Automated Genome-Based Taxonomic Assignment.</title>
        <authorList>
            <person name="Coil D.A."/>
            <person name="Jospin G."/>
            <person name="Darling A.E."/>
            <person name="Wallis C."/>
            <person name="Davis I.J."/>
            <person name="Harris S."/>
            <person name="Eisen J.A."/>
            <person name="Holcombe L.J."/>
            <person name="O'Flynn C."/>
        </authorList>
    </citation>
    <scope>NUCLEOTIDE SEQUENCE [LARGE SCALE GENOMIC DNA]</scope>
    <source>
        <strain evidence="2 3">OH5050</strain>
    </source>
</reference>
<dbReference type="AlphaFoldDB" id="A0A3P1UY36"/>
<name>A0A3P1UY36_9ACTO</name>
<dbReference type="EMBL" id="RQZC01000020">
    <property type="protein sequence ID" value="RRD26722.1"/>
    <property type="molecule type" value="Genomic_DNA"/>
</dbReference>
<sequence>MSGPGGPRFTPRARREAARSYDRENLHRELTLLQARIEAVTAQGRQGFHDGGQTYDMACMVVIRLAALMERAELEPCLAVLTREERLAIRTTRNIVAHARYRSMNDDVFWLATTTRIPEMLARIRAGAEFDSTDGEAPGLDGCR</sequence>
<feature type="region of interest" description="Disordered" evidence="1">
    <location>
        <begin position="1"/>
        <end position="21"/>
    </location>
</feature>
<evidence type="ECO:0000256" key="1">
    <source>
        <dbReference type="SAM" id="MobiDB-lite"/>
    </source>
</evidence>